<dbReference type="GO" id="GO:0016491">
    <property type="term" value="F:oxidoreductase activity"/>
    <property type="evidence" value="ECO:0007669"/>
    <property type="project" value="UniProtKB-KW"/>
</dbReference>
<proteinExistence type="predicted"/>
<name>A0A381WHC6_9ZZZZ</name>
<dbReference type="Gene3D" id="3.40.50.720">
    <property type="entry name" value="NAD(P)-binding Rossmann-like Domain"/>
    <property type="match status" value="2"/>
</dbReference>
<organism evidence="4">
    <name type="scientific">marine metagenome</name>
    <dbReference type="NCBI Taxonomy" id="408172"/>
    <lineage>
        <taxon>unclassified sequences</taxon>
        <taxon>metagenomes</taxon>
        <taxon>ecological metagenomes</taxon>
    </lineage>
</organism>
<evidence type="ECO:0000256" key="2">
    <source>
        <dbReference type="ARBA" id="ARBA00023027"/>
    </source>
</evidence>
<dbReference type="AlphaFoldDB" id="A0A381WHC6"/>
<dbReference type="GO" id="GO:0051287">
    <property type="term" value="F:NAD binding"/>
    <property type="evidence" value="ECO:0007669"/>
    <property type="project" value="InterPro"/>
</dbReference>
<dbReference type="InterPro" id="IPR006140">
    <property type="entry name" value="D-isomer_DH_NAD-bd"/>
</dbReference>
<dbReference type="EMBL" id="UINC01011819">
    <property type="protein sequence ID" value="SVA51915.1"/>
    <property type="molecule type" value="Genomic_DNA"/>
</dbReference>
<sequence>MTDLLIFEESLASIAGVLKDFPQLRVVCWQAGGRLTIDGQPVAANDVTPEIGWISFNLLVSGQMKSYVDTLLRFHSLRWVQSTHAGLDNPAYRQLAQKGVRLSKSYAQSIPIAEYVLAHALYHFQGIEFRLEAQRAADWKGFRFRELYGTRWLIVGFGHIGRRVAERARAFNCHITTLRRSGTPDAAADEIVSRDGLLHV</sequence>
<evidence type="ECO:0000313" key="4">
    <source>
        <dbReference type="EMBL" id="SVA51915.1"/>
    </source>
</evidence>
<accession>A0A381WHC6</accession>
<feature type="non-terminal residue" evidence="4">
    <location>
        <position position="200"/>
    </location>
</feature>
<dbReference type="PANTHER" id="PTHR43333">
    <property type="entry name" value="2-HACID_DH_C DOMAIN-CONTAINING PROTEIN"/>
    <property type="match status" value="1"/>
</dbReference>
<protein>
    <recommendedName>
        <fullName evidence="3">D-isomer specific 2-hydroxyacid dehydrogenase NAD-binding domain-containing protein</fullName>
    </recommendedName>
</protein>
<dbReference type="SUPFAM" id="SSF52283">
    <property type="entry name" value="Formate/glycerate dehydrogenase catalytic domain-like"/>
    <property type="match status" value="1"/>
</dbReference>
<evidence type="ECO:0000259" key="3">
    <source>
        <dbReference type="Pfam" id="PF02826"/>
    </source>
</evidence>
<dbReference type="InterPro" id="IPR036291">
    <property type="entry name" value="NAD(P)-bd_dom_sf"/>
</dbReference>
<dbReference type="SUPFAM" id="SSF51735">
    <property type="entry name" value="NAD(P)-binding Rossmann-fold domains"/>
    <property type="match status" value="1"/>
</dbReference>
<evidence type="ECO:0000256" key="1">
    <source>
        <dbReference type="ARBA" id="ARBA00023002"/>
    </source>
</evidence>
<gene>
    <name evidence="4" type="ORF">METZ01_LOCUS104769</name>
</gene>
<dbReference type="Pfam" id="PF02826">
    <property type="entry name" value="2-Hacid_dh_C"/>
    <property type="match status" value="1"/>
</dbReference>
<feature type="domain" description="D-isomer specific 2-hydroxyacid dehydrogenase NAD-binding" evidence="3">
    <location>
        <begin position="118"/>
        <end position="190"/>
    </location>
</feature>
<dbReference type="PANTHER" id="PTHR43333:SF1">
    <property type="entry name" value="D-ISOMER SPECIFIC 2-HYDROXYACID DEHYDROGENASE NAD-BINDING DOMAIN-CONTAINING PROTEIN"/>
    <property type="match status" value="1"/>
</dbReference>
<reference evidence="4" key="1">
    <citation type="submission" date="2018-05" db="EMBL/GenBank/DDBJ databases">
        <authorList>
            <person name="Lanie J.A."/>
            <person name="Ng W.-L."/>
            <person name="Kazmierczak K.M."/>
            <person name="Andrzejewski T.M."/>
            <person name="Davidsen T.M."/>
            <person name="Wayne K.J."/>
            <person name="Tettelin H."/>
            <person name="Glass J.I."/>
            <person name="Rusch D."/>
            <person name="Podicherti R."/>
            <person name="Tsui H.-C.T."/>
            <person name="Winkler M.E."/>
        </authorList>
    </citation>
    <scope>NUCLEOTIDE SEQUENCE</scope>
</reference>
<keyword evidence="1" id="KW-0560">Oxidoreductase</keyword>
<keyword evidence="2" id="KW-0520">NAD</keyword>